<dbReference type="InterPro" id="IPR024079">
    <property type="entry name" value="MetalloPept_cat_dom_sf"/>
</dbReference>
<gene>
    <name evidence="2" type="ORF">SAMN05444280_11670</name>
</gene>
<evidence type="ECO:0000259" key="1">
    <source>
        <dbReference type="Pfam" id="PF18962"/>
    </source>
</evidence>
<dbReference type="GO" id="GO:0008237">
    <property type="term" value="F:metallopeptidase activity"/>
    <property type="evidence" value="ECO:0007669"/>
    <property type="project" value="InterPro"/>
</dbReference>
<keyword evidence="3" id="KW-1185">Reference proteome</keyword>
<reference evidence="2 3" key="1">
    <citation type="submission" date="2016-11" db="EMBL/GenBank/DDBJ databases">
        <authorList>
            <person name="Jaros S."/>
            <person name="Januszkiewicz K."/>
            <person name="Wedrychowicz H."/>
        </authorList>
    </citation>
    <scope>NUCLEOTIDE SEQUENCE [LARGE SCALE GENOMIC DNA]</scope>
    <source>
        <strain evidence="2 3">DSM 27063</strain>
    </source>
</reference>
<dbReference type="STRING" id="1168035.SAMN05444280_11670"/>
<accession>A0A1M6IEA1</accession>
<proteinExistence type="predicted"/>
<dbReference type="InterPro" id="IPR026444">
    <property type="entry name" value="Secre_tail"/>
</dbReference>
<dbReference type="AlphaFoldDB" id="A0A1M6IEA1"/>
<dbReference type="Gene3D" id="3.40.390.10">
    <property type="entry name" value="Collagenase (Catalytic Domain)"/>
    <property type="match status" value="1"/>
</dbReference>
<protein>
    <submittedName>
        <fullName evidence="2">Por secretion system C-terminal sorting domain-containing protein</fullName>
    </submittedName>
</protein>
<dbReference type="NCBIfam" id="TIGR04183">
    <property type="entry name" value="Por_Secre_tail"/>
    <property type="match status" value="1"/>
</dbReference>
<feature type="domain" description="Secretion system C-terminal sorting" evidence="1">
    <location>
        <begin position="750"/>
        <end position="826"/>
    </location>
</feature>
<dbReference type="SUPFAM" id="SSF55486">
    <property type="entry name" value="Metalloproteases ('zincins'), catalytic domain"/>
    <property type="match status" value="1"/>
</dbReference>
<dbReference type="EMBL" id="FQZE01000016">
    <property type="protein sequence ID" value="SHJ32771.1"/>
    <property type="molecule type" value="Genomic_DNA"/>
</dbReference>
<dbReference type="Pfam" id="PF18962">
    <property type="entry name" value="Por_Secre_tail"/>
    <property type="match status" value="1"/>
</dbReference>
<evidence type="ECO:0000313" key="2">
    <source>
        <dbReference type="EMBL" id="SHJ32771.1"/>
    </source>
</evidence>
<name>A0A1M6IEA1_9BACT</name>
<sequence>MSKILSMQKLVIFLLLLTVAINATGQKKWQKSGLKPVYPVCYAADRTEKSYIPPSKEVMNLLKSAEKKSEFIVDYNYFPQEAIDAFDHAVGLWERIIESPVPIHIEANWTSRGENVLGSCGPSDYEMNFEGAPRKNVYYPIAAVEKIMGEELTGSERPDMNAYFNKDILWYFGTDGQTPDSLYDFVSVVLHEIGHGLGFTGFFYVDNRLGGYSYWEQGDITSFDQLVGKSNGELLTDTTIYENPSAALYSALVSGFLYAQSPSAFVNDYPRLYVPFIWDDGSSIYHLNDATYSSNDPNSLMTHAMGRGEATHDPGPITTGILDDIGWKNMQIDFTQLKDMEEVDTIHFSAEIESDYEIDTTSLFVVYSTDSFKNQPDTIPLLPTGNNLYEAQLLPLASANYLNYYISAGDIKNRTFRQPTEAPNEFFTINFGEDNLKPEIEHEPIPYFFTANNKLNINATVNDNLGIDTVYVEYAINGVPQPSFGLLPGTASNIFVGEFEISETQLEDGDEITYKIVARDASVAQNTSMLPAKNNFNFRVEKVYNPISGYINNFNNSNPDFILTDFDIYPEINFKNGALHSPHPYPSPDQDDTDFNFTTILKYPIILNENAKMTFDEIVLVEPGEFGTVHGDFDFWDYVIVEGRKKSEETWLPLADAYDARANSTWEENFNLDFSDMNSTTIGQPEWYVNREINMLENSSFSAGDTILIRFRLYSDPYAHGWGWAIDNLRIQTPVSSPQPILSPGNITAYPNPFQDEFNVRIEPKSPVKKLQLDVYNMFGQKVKSVEHQNLPGRFSIKISLQNQADGIYLLSVKENGKQILTQKLIKKSD</sequence>
<evidence type="ECO:0000313" key="3">
    <source>
        <dbReference type="Proteomes" id="UP000184050"/>
    </source>
</evidence>
<dbReference type="Proteomes" id="UP000184050">
    <property type="component" value="Unassembled WGS sequence"/>
</dbReference>
<organism evidence="2 3">
    <name type="scientific">Tangfeifania diversioriginum</name>
    <dbReference type="NCBI Taxonomy" id="1168035"/>
    <lineage>
        <taxon>Bacteria</taxon>
        <taxon>Pseudomonadati</taxon>
        <taxon>Bacteroidota</taxon>
        <taxon>Bacteroidia</taxon>
        <taxon>Marinilabiliales</taxon>
        <taxon>Prolixibacteraceae</taxon>
        <taxon>Tangfeifania</taxon>
    </lineage>
</organism>